<dbReference type="AlphaFoldDB" id="A0A3L7DUC9"/>
<name>A0A3L7DUC9_9GAMM</name>
<accession>A0A3L7DUC9</accession>
<organism evidence="1 2">
    <name type="scientific">Seongchinamella sediminis</name>
    <dbReference type="NCBI Taxonomy" id="2283635"/>
    <lineage>
        <taxon>Bacteria</taxon>
        <taxon>Pseudomonadati</taxon>
        <taxon>Pseudomonadota</taxon>
        <taxon>Gammaproteobacteria</taxon>
        <taxon>Cellvibrionales</taxon>
        <taxon>Halieaceae</taxon>
        <taxon>Seongchinamella</taxon>
    </lineage>
</organism>
<protein>
    <submittedName>
        <fullName evidence="1">Uncharacterized protein</fullName>
    </submittedName>
</protein>
<reference evidence="1 2" key="1">
    <citation type="submission" date="2018-07" db="EMBL/GenBank/DDBJ databases">
        <title>Halioglobus sp. genome submission.</title>
        <authorList>
            <person name="Ye M.-Q."/>
            <person name="Du Z.-J."/>
        </authorList>
    </citation>
    <scope>NUCLEOTIDE SEQUENCE [LARGE SCALE GENOMIC DNA]</scope>
    <source>
        <strain evidence="1 2">U0301</strain>
    </source>
</reference>
<keyword evidence="2" id="KW-1185">Reference proteome</keyword>
<comment type="caution">
    <text evidence="1">The sequence shown here is derived from an EMBL/GenBank/DDBJ whole genome shotgun (WGS) entry which is preliminary data.</text>
</comment>
<dbReference type="OrthoDB" id="9777694at2"/>
<dbReference type="Proteomes" id="UP000265509">
    <property type="component" value="Unassembled WGS sequence"/>
</dbReference>
<gene>
    <name evidence="1" type="ORF">DWB85_17990</name>
</gene>
<sequence length="127" mass="14285">MVDAAYDLDGAVPNDRLALIDRLILSPGEEGPFMTARRAWRSLESDLDQWGEQLESETVELCQDVLGIQIGDIVLIESGKGTVRLKVEGMSIHVYEKQVVFSIWGTRFRKDGLPGKRSEYFNIAVEE</sequence>
<evidence type="ECO:0000313" key="2">
    <source>
        <dbReference type="Proteomes" id="UP000265509"/>
    </source>
</evidence>
<proteinExistence type="predicted"/>
<evidence type="ECO:0000313" key="1">
    <source>
        <dbReference type="EMBL" id="RLQ20385.1"/>
    </source>
</evidence>
<dbReference type="RefSeq" id="WP_117957297.1">
    <property type="nucleotide sequence ID" value="NZ_QRAN01000029.1"/>
</dbReference>
<dbReference type="EMBL" id="QRAN01000029">
    <property type="protein sequence ID" value="RLQ20385.1"/>
    <property type="molecule type" value="Genomic_DNA"/>
</dbReference>